<sequence>MEEFSKRQKTEERMIDQKLEKTFVLAYPIYFHHSCFGRLLAQFEEPGLKITEMRCMNVGEGFALEHFCNIDQKLEQKTDFVDRRFRGWIEYITSGPVVAMIVEGDNSVDRVDELMTFSDKYPFGVSRTTVYASKTVEQAQRDIKLWFRQVKFEIPKSTKDVFILPTGEIYGPEEELKEVLLKSYNYKLIQFNPCTVWFFERNGRCDGYAVAVVAVVKPRLTIKPGITERIIGLGYNDEYLQKIEQGEGPQGVLEAAKEFFEYGFSVRGYPRDNSRSFGCMFEASLVGHE</sequence>
<organism evidence="10 11">
    <name type="scientific">Papaver somniferum</name>
    <name type="common">Opium poppy</name>
    <dbReference type="NCBI Taxonomy" id="3469"/>
    <lineage>
        <taxon>Eukaryota</taxon>
        <taxon>Viridiplantae</taxon>
        <taxon>Streptophyta</taxon>
        <taxon>Embryophyta</taxon>
        <taxon>Tracheophyta</taxon>
        <taxon>Spermatophyta</taxon>
        <taxon>Magnoliopsida</taxon>
        <taxon>Ranunculales</taxon>
        <taxon>Papaveraceae</taxon>
        <taxon>Papaveroideae</taxon>
        <taxon>Papaver</taxon>
    </lineage>
</organism>
<dbReference type="SMART" id="SM00562">
    <property type="entry name" value="NDK"/>
    <property type="match status" value="1"/>
</dbReference>
<dbReference type="InterPro" id="IPR034907">
    <property type="entry name" value="NDK-like_dom"/>
</dbReference>
<comment type="similarity">
    <text evidence="4 8">Belongs to the NDK family.</text>
</comment>
<comment type="catalytic activity">
    <reaction evidence="2">
        <text>a ribonucleoside 5'-diphosphate + ATP = a ribonucleoside 5'-triphosphate + ADP</text>
        <dbReference type="Rhea" id="RHEA:18113"/>
        <dbReference type="ChEBI" id="CHEBI:30616"/>
        <dbReference type="ChEBI" id="CHEBI:57930"/>
        <dbReference type="ChEBI" id="CHEBI:61557"/>
        <dbReference type="ChEBI" id="CHEBI:456216"/>
        <dbReference type="EC" id="2.7.4.6"/>
    </reaction>
</comment>
<protein>
    <recommendedName>
        <fullName evidence="5">nucleoside-diphosphate kinase</fullName>
        <ecNumber evidence="5">2.7.4.6</ecNumber>
    </recommendedName>
</protein>
<feature type="domain" description="Nucleoside diphosphate kinase-like" evidence="9">
    <location>
        <begin position="19"/>
        <end position="154"/>
    </location>
</feature>
<dbReference type="Proteomes" id="UP000316621">
    <property type="component" value="Chromosome 1"/>
</dbReference>
<evidence type="ECO:0000256" key="7">
    <source>
        <dbReference type="ARBA" id="ARBA00022777"/>
    </source>
</evidence>
<evidence type="ECO:0000256" key="6">
    <source>
        <dbReference type="ARBA" id="ARBA00022679"/>
    </source>
</evidence>
<dbReference type="Gene3D" id="3.30.70.141">
    <property type="entry name" value="Nucleoside diphosphate kinase-like domain"/>
    <property type="match status" value="1"/>
</dbReference>
<dbReference type="InterPro" id="IPR036850">
    <property type="entry name" value="NDK-like_dom_sf"/>
</dbReference>
<dbReference type="Pfam" id="PF00334">
    <property type="entry name" value="NDK"/>
    <property type="match status" value="1"/>
</dbReference>
<evidence type="ECO:0000313" key="11">
    <source>
        <dbReference type="Proteomes" id="UP000316621"/>
    </source>
</evidence>
<evidence type="ECO:0000256" key="2">
    <source>
        <dbReference type="ARBA" id="ARBA00000937"/>
    </source>
</evidence>
<accession>A0A4Y7IBT4</accession>
<dbReference type="AlphaFoldDB" id="A0A4Y7IBT4"/>
<dbReference type="PROSITE" id="PS51374">
    <property type="entry name" value="NDPK_LIKE"/>
    <property type="match status" value="1"/>
</dbReference>
<evidence type="ECO:0000313" key="10">
    <source>
        <dbReference type="EMBL" id="RZC44968.1"/>
    </source>
</evidence>
<comment type="catalytic activity">
    <reaction evidence="1">
        <text>a 2'-deoxyribonucleoside 5'-diphosphate + ATP = a 2'-deoxyribonucleoside 5'-triphosphate + ADP</text>
        <dbReference type="Rhea" id="RHEA:44640"/>
        <dbReference type="ChEBI" id="CHEBI:30616"/>
        <dbReference type="ChEBI" id="CHEBI:61560"/>
        <dbReference type="ChEBI" id="CHEBI:73316"/>
        <dbReference type="ChEBI" id="CHEBI:456216"/>
        <dbReference type="EC" id="2.7.4.6"/>
    </reaction>
</comment>
<evidence type="ECO:0000256" key="4">
    <source>
        <dbReference type="ARBA" id="ARBA00008142"/>
    </source>
</evidence>
<keyword evidence="7" id="KW-0418">Kinase</keyword>
<evidence type="ECO:0000256" key="3">
    <source>
        <dbReference type="ARBA" id="ARBA00001946"/>
    </source>
</evidence>
<keyword evidence="11" id="KW-1185">Reference proteome</keyword>
<gene>
    <name evidence="10" type="ORF">C5167_037917</name>
</gene>
<dbReference type="SUPFAM" id="SSF54919">
    <property type="entry name" value="Nucleoside diphosphate kinase, NDK"/>
    <property type="match status" value="1"/>
</dbReference>
<dbReference type="EMBL" id="CM010715">
    <property type="protein sequence ID" value="RZC44968.1"/>
    <property type="molecule type" value="Genomic_DNA"/>
</dbReference>
<evidence type="ECO:0000259" key="9">
    <source>
        <dbReference type="SMART" id="SM00562"/>
    </source>
</evidence>
<evidence type="ECO:0000256" key="8">
    <source>
        <dbReference type="PROSITE-ProRule" id="PRU00706"/>
    </source>
</evidence>
<dbReference type="GO" id="GO:0004550">
    <property type="term" value="F:nucleoside diphosphate kinase activity"/>
    <property type="evidence" value="ECO:0007669"/>
    <property type="project" value="UniProtKB-EC"/>
</dbReference>
<dbReference type="PANTHER" id="PTHR11349">
    <property type="entry name" value="NUCLEOSIDE DIPHOSPHATE KINASE"/>
    <property type="match status" value="1"/>
</dbReference>
<name>A0A4Y7IBT4_PAPSO</name>
<evidence type="ECO:0000256" key="5">
    <source>
        <dbReference type="ARBA" id="ARBA00012966"/>
    </source>
</evidence>
<reference evidence="10 11" key="1">
    <citation type="journal article" date="2018" name="Science">
        <title>The opium poppy genome and morphinan production.</title>
        <authorList>
            <person name="Guo L."/>
            <person name="Winzer T."/>
            <person name="Yang X."/>
            <person name="Li Y."/>
            <person name="Ning Z."/>
            <person name="He Z."/>
            <person name="Teodor R."/>
            <person name="Lu Y."/>
            <person name="Bowser T.A."/>
            <person name="Graham I.A."/>
            <person name="Ye K."/>
        </authorList>
    </citation>
    <scope>NUCLEOTIDE SEQUENCE [LARGE SCALE GENOMIC DNA]</scope>
    <source>
        <strain evidence="11">cv. HN1</strain>
        <tissue evidence="10">Leaves</tissue>
    </source>
</reference>
<keyword evidence="6" id="KW-0808">Transferase</keyword>
<comment type="cofactor">
    <cofactor evidence="3">
        <name>Mg(2+)</name>
        <dbReference type="ChEBI" id="CHEBI:18420"/>
    </cofactor>
</comment>
<dbReference type="Gramene" id="RZC44968">
    <property type="protein sequence ID" value="RZC44968"/>
    <property type="gene ID" value="C5167_037917"/>
</dbReference>
<dbReference type="EC" id="2.7.4.6" evidence="5"/>
<evidence type="ECO:0000256" key="1">
    <source>
        <dbReference type="ARBA" id="ARBA00000082"/>
    </source>
</evidence>
<proteinExistence type="inferred from homology"/>
<dbReference type="STRING" id="3469.A0A4Y7IBT4"/>
<comment type="caution">
    <text evidence="8">Lacks conserved residue(s) required for the propagation of feature annotation.</text>
</comment>